<comment type="caution">
    <text evidence="3">The sequence shown here is derived from an EMBL/GenBank/DDBJ whole genome shotgun (WGS) entry which is preliminary data.</text>
</comment>
<dbReference type="Proteomes" id="UP001235966">
    <property type="component" value="Unassembled WGS sequence"/>
</dbReference>
<dbReference type="EMBL" id="JAUSQW010000001">
    <property type="protein sequence ID" value="MDP9800692.1"/>
    <property type="molecule type" value="Genomic_DNA"/>
</dbReference>
<dbReference type="InterPro" id="IPR000086">
    <property type="entry name" value="NUDIX_hydrolase_dom"/>
</dbReference>
<dbReference type="Gene3D" id="3.90.79.10">
    <property type="entry name" value="Nucleoside Triphosphate Pyrophosphohydrolase"/>
    <property type="match status" value="1"/>
</dbReference>
<evidence type="ECO:0000256" key="1">
    <source>
        <dbReference type="ARBA" id="ARBA00005582"/>
    </source>
</evidence>
<dbReference type="PANTHER" id="PTHR43736:SF1">
    <property type="entry name" value="DIHYDRONEOPTERIN TRIPHOSPHATE DIPHOSPHATASE"/>
    <property type="match status" value="1"/>
</dbReference>
<protein>
    <submittedName>
        <fullName evidence="3">8-oxo-dGTP pyrophosphatase MutT (NUDIX family)</fullName>
    </submittedName>
</protein>
<dbReference type="RefSeq" id="WP_278058086.1">
    <property type="nucleotide sequence ID" value="NZ_CP121247.1"/>
</dbReference>
<reference evidence="3 4" key="1">
    <citation type="submission" date="2023-07" db="EMBL/GenBank/DDBJ databases">
        <title>Sequencing the genomes of 1000 actinobacteria strains.</title>
        <authorList>
            <person name="Klenk H.-P."/>
        </authorList>
    </citation>
    <scope>NUCLEOTIDE SEQUENCE [LARGE SCALE GENOMIC DNA]</scope>
    <source>
        <strain evidence="3 4">DSM 102162</strain>
    </source>
</reference>
<proteinExistence type="inferred from homology"/>
<feature type="domain" description="Nudix hydrolase" evidence="2">
    <location>
        <begin position="63"/>
        <end position="197"/>
    </location>
</feature>
<evidence type="ECO:0000313" key="3">
    <source>
        <dbReference type="EMBL" id="MDP9800692.1"/>
    </source>
</evidence>
<comment type="similarity">
    <text evidence="1">Belongs to the Nudix hydrolase family.</text>
</comment>
<dbReference type="Pfam" id="PF00293">
    <property type="entry name" value="NUDIX"/>
    <property type="match status" value="1"/>
</dbReference>
<dbReference type="InterPro" id="IPR015797">
    <property type="entry name" value="NUDIX_hydrolase-like_dom_sf"/>
</dbReference>
<organism evidence="3 4">
    <name type="scientific">Arcanobacterium wilhelmae</name>
    <dbReference type="NCBI Taxonomy" id="1803177"/>
    <lineage>
        <taxon>Bacteria</taxon>
        <taxon>Bacillati</taxon>
        <taxon>Actinomycetota</taxon>
        <taxon>Actinomycetes</taxon>
        <taxon>Actinomycetales</taxon>
        <taxon>Actinomycetaceae</taxon>
        <taxon>Arcanobacterium</taxon>
    </lineage>
</organism>
<accession>A0ABT9NAD6</accession>
<evidence type="ECO:0000313" key="4">
    <source>
        <dbReference type="Proteomes" id="UP001235966"/>
    </source>
</evidence>
<dbReference type="PANTHER" id="PTHR43736">
    <property type="entry name" value="ADP-RIBOSE PYROPHOSPHATASE"/>
    <property type="match status" value="1"/>
</dbReference>
<sequence>MNENLPGTTSPAPTPSLTPAGVLAEIAGWPSTPNTGHSSHTPADFAALVRERGEGALFKGIDERHLTASAIVLSEELDRVLLVFHKKALMWLQPGGHLEPTDGSLRDAGLREAREETGLREFSQVLPVPADINVHQLGGGFTACREHWDVGFVVIASADADLAISDESAGLRWFPVDALPEGTDVGGRVRAALTVAQAAERRYIDSIVAARAEGMSNGSETLEW</sequence>
<dbReference type="PROSITE" id="PS51462">
    <property type="entry name" value="NUDIX"/>
    <property type="match status" value="1"/>
</dbReference>
<name>A0ABT9NAD6_9ACTO</name>
<gene>
    <name evidence="3" type="ORF">J2S49_000768</name>
</gene>
<evidence type="ECO:0000259" key="2">
    <source>
        <dbReference type="PROSITE" id="PS51462"/>
    </source>
</evidence>
<keyword evidence="4" id="KW-1185">Reference proteome</keyword>
<dbReference type="SUPFAM" id="SSF55811">
    <property type="entry name" value="Nudix"/>
    <property type="match status" value="1"/>
</dbReference>
<dbReference type="CDD" id="cd03674">
    <property type="entry name" value="NUDIX_Hydrolase"/>
    <property type="match status" value="1"/>
</dbReference>